<dbReference type="AlphaFoldDB" id="X0TIG3"/>
<name>X0TIG3_9ZZZZ</name>
<feature type="non-terminal residue" evidence="1">
    <location>
        <position position="65"/>
    </location>
</feature>
<dbReference type="EMBL" id="BARS01014433">
    <property type="protein sequence ID" value="GAF93348.1"/>
    <property type="molecule type" value="Genomic_DNA"/>
</dbReference>
<accession>X0TIG3</accession>
<feature type="non-terminal residue" evidence="1">
    <location>
        <position position="1"/>
    </location>
</feature>
<sequence length="65" mass="7363">PSQIHMRNEEELYAEGVDPRQYYMNHILPQKLKIDSDYASSRSFLKDIGYLFGGVAVTVTGAITK</sequence>
<reference evidence="1" key="1">
    <citation type="journal article" date="2014" name="Front. Microbiol.">
        <title>High frequency of phylogenetically diverse reductive dehalogenase-homologous genes in deep subseafloor sedimentary metagenomes.</title>
        <authorList>
            <person name="Kawai M."/>
            <person name="Futagami T."/>
            <person name="Toyoda A."/>
            <person name="Takaki Y."/>
            <person name="Nishi S."/>
            <person name="Hori S."/>
            <person name="Arai W."/>
            <person name="Tsubouchi T."/>
            <person name="Morono Y."/>
            <person name="Uchiyama I."/>
            <person name="Ito T."/>
            <person name="Fujiyama A."/>
            <person name="Inagaki F."/>
            <person name="Takami H."/>
        </authorList>
    </citation>
    <scope>NUCLEOTIDE SEQUENCE</scope>
    <source>
        <strain evidence="1">Expedition CK06-06</strain>
    </source>
</reference>
<proteinExistence type="predicted"/>
<protein>
    <submittedName>
        <fullName evidence="1">Uncharacterized protein</fullName>
    </submittedName>
</protein>
<evidence type="ECO:0000313" key="1">
    <source>
        <dbReference type="EMBL" id="GAF93348.1"/>
    </source>
</evidence>
<comment type="caution">
    <text evidence="1">The sequence shown here is derived from an EMBL/GenBank/DDBJ whole genome shotgun (WGS) entry which is preliminary data.</text>
</comment>
<organism evidence="1">
    <name type="scientific">marine sediment metagenome</name>
    <dbReference type="NCBI Taxonomy" id="412755"/>
    <lineage>
        <taxon>unclassified sequences</taxon>
        <taxon>metagenomes</taxon>
        <taxon>ecological metagenomes</taxon>
    </lineage>
</organism>
<gene>
    <name evidence="1" type="ORF">S01H1_24337</name>
</gene>